<protein>
    <recommendedName>
        <fullName evidence="1">Suppressor of fused-like domain-containing protein</fullName>
    </recommendedName>
</protein>
<sequence>MPGAEKTSLNSYRRTMIGVRKNDPVEILTVNLISGSEYRFIKEKGLNAFLDMLDEEDHPPIFDPKRKSYL</sequence>
<dbReference type="AlphaFoldDB" id="A0A7W6UR40"/>
<feature type="domain" description="Suppressor of fused-like" evidence="1">
    <location>
        <begin position="21"/>
        <end position="67"/>
    </location>
</feature>
<organism evidence="2 3">
    <name type="scientific">Rhizobium esperanzae</name>
    <dbReference type="NCBI Taxonomy" id="1967781"/>
    <lineage>
        <taxon>Bacteria</taxon>
        <taxon>Pseudomonadati</taxon>
        <taxon>Pseudomonadota</taxon>
        <taxon>Alphaproteobacteria</taxon>
        <taxon>Hyphomicrobiales</taxon>
        <taxon>Rhizobiaceae</taxon>
        <taxon>Rhizobium/Agrobacterium group</taxon>
        <taxon>Rhizobium</taxon>
    </lineage>
</organism>
<dbReference type="Pfam" id="PF05076">
    <property type="entry name" value="SUFU"/>
    <property type="match status" value="1"/>
</dbReference>
<dbReference type="InterPro" id="IPR020941">
    <property type="entry name" value="SUFU-like_domain"/>
</dbReference>
<dbReference type="Proteomes" id="UP000533724">
    <property type="component" value="Unassembled WGS sequence"/>
</dbReference>
<comment type="caution">
    <text evidence="2">The sequence shown here is derived from an EMBL/GenBank/DDBJ whole genome shotgun (WGS) entry which is preliminary data.</text>
</comment>
<reference evidence="2 3" key="1">
    <citation type="submission" date="2020-08" db="EMBL/GenBank/DDBJ databases">
        <title>Genomic Encyclopedia of Type Strains, Phase IV (KMG-V): Genome sequencing to study the core and pangenomes of soil and plant-associated prokaryotes.</title>
        <authorList>
            <person name="Whitman W."/>
        </authorList>
    </citation>
    <scope>NUCLEOTIDE SEQUENCE [LARGE SCALE GENOMIC DNA]</scope>
    <source>
        <strain evidence="2 3">SEMIA 414</strain>
    </source>
</reference>
<proteinExistence type="predicted"/>
<evidence type="ECO:0000313" key="3">
    <source>
        <dbReference type="Proteomes" id="UP000533724"/>
    </source>
</evidence>
<gene>
    <name evidence="2" type="ORF">GGE15_006003</name>
</gene>
<name>A0A7W6UR40_9HYPH</name>
<dbReference type="RefSeq" id="WP_064655480.1">
    <property type="nucleotide sequence ID" value="NZ_JACIHI010000018.1"/>
</dbReference>
<accession>A0A7W6UR40</accession>
<evidence type="ECO:0000259" key="1">
    <source>
        <dbReference type="Pfam" id="PF05076"/>
    </source>
</evidence>
<evidence type="ECO:0000313" key="2">
    <source>
        <dbReference type="EMBL" id="MBB4442706.1"/>
    </source>
</evidence>
<dbReference type="EMBL" id="JACIHI010000018">
    <property type="protein sequence ID" value="MBB4442706.1"/>
    <property type="molecule type" value="Genomic_DNA"/>
</dbReference>